<accession>U3C1X8</accession>
<evidence type="ECO:0000259" key="2">
    <source>
        <dbReference type="PROSITE" id="PS50011"/>
    </source>
</evidence>
<dbReference type="GO" id="GO:0005737">
    <property type="term" value="C:cytoplasm"/>
    <property type="evidence" value="ECO:0007669"/>
    <property type="project" value="TreeGrafter"/>
</dbReference>
<dbReference type="AlphaFoldDB" id="U3C1X8"/>
<dbReference type="PANTHER" id="PTHR44167">
    <property type="entry name" value="OVARIAN-SPECIFIC SERINE/THREONINE-PROTEIN KINASE LOK-RELATED"/>
    <property type="match status" value="1"/>
</dbReference>
<dbReference type="GO" id="GO:0005524">
    <property type="term" value="F:ATP binding"/>
    <property type="evidence" value="ECO:0007669"/>
    <property type="project" value="InterPro"/>
</dbReference>
<dbReference type="SUPFAM" id="SSF56112">
    <property type="entry name" value="Protein kinase-like (PK-like)"/>
    <property type="match status" value="1"/>
</dbReference>
<organism evidence="3 4">
    <name type="scientific">Vibrio azureus NBRC 104587</name>
    <dbReference type="NCBI Taxonomy" id="1219077"/>
    <lineage>
        <taxon>Bacteria</taxon>
        <taxon>Pseudomonadati</taxon>
        <taxon>Pseudomonadota</taxon>
        <taxon>Gammaproteobacteria</taxon>
        <taxon>Vibrionales</taxon>
        <taxon>Vibrionaceae</taxon>
        <taxon>Vibrio</taxon>
    </lineage>
</organism>
<evidence type="ECO:0000313" key="4">
    <source>
        <dbReference type="Proteomes" id="UP000016567"/>
    </source>
</evidence>
<dbReference type="RefSeq" id="WP_021709243.1">
    <property type="nucleotide sequence ID" value="NZ_BAOB01000004.1"/>
</dbReference>
<protein>
    <recommendedName>
        <fullName evidence="2">Protein kinase domain-containing protein</fullName>
    </recommendedName>
</protein>
<dbReference type="SMART" id="SM00220">
    <property type="entry name" value="S_TKc"/>
    <property type="match status" value="1"/>
</dbReference>
<dbReference type="InterPro" id="IPR011009">
    <property type="entry name" value="Kinase-like_dom_sf"/>
</dbReference>
<dbReference type="eggNOG" id="COG0515">
    <property type="taxonomic scope" value="Bacteria"/>
</dbReference>
<dbReference type="PROSITE" id="PS00108">
    <property type="entry name" value="PROTEIN_KINASE_ST"/>
    <property type="match status" value="1"/>
</dbReference>
<dbReference type="Proteomes" id="UP000016567">
    <property type="component" value="Unassembled WGS sequence"/>
</dbReference>
<dbReference type="EMBL" id="BATL01000025">
    <property type="protein sequence ID" value="GAD75484.1"/>
    <property type="molecule type" value="Genomic_DNA"/>
</dbReference>
<dbReference type="InterPro" id="IPR043120">
    <property type="entry name" value="Rac1-db_N"/>
</dbReference>
<dbReference type="Pfam" id="PF00069">
    <property type="entry name" value="Pkinase"/>
    <property type="match status" value="1"/>
</dbReference>
<evidence type="ECO:0000313" key="3">
    <source>
        <dbReference type="EMBL" id="GAD75484.1"/>
    </source>
</evidence>
<dbReference type="PANTHER" id="PTHR44167:SF24">
    <property type="entry name" value="SERINE_THREONINE-PROTEIN KINASE CHK2"/>
    <property type="match status" value="1"/>
</dbReference>
<dbReference type="InterPro" id="IPR003547">
    <property type="entry name" value="Ser/thr_kinase_yersinia-type"/>
</dbReference>
<reference evidence="3 4" key="1">
    <citation type="submission" date="2013-09" db="EMBL/GenBank/DDBJ databases">
        <title>Whole genome shotgun sequence of Vibrio azureus NBRC 104587.</title>
        <authorList>
            <person name="Isaki S."/>
            <person name="Hosoyama A."/>
            <person name="Numata M."/>
            <person name="Hashimoto M."/>
            <person name="Hosoyama Y."/>
            <person name="Tsuchikane K."/>
            <person name="Noguchi M."/>
            <person name="Hirakata S."/>
            <person name="Ichikawa N."/>
            <person name="Ohji S."/>
            <person name="Yamazoe A."/>
            <person name="Fujita N."/>
        </authorList>
    </citation>
    <scope>NUCLEOTIDE SEQUENCE [LARGE SCALE GENOMIC DNA]</scope>
    <source>
        <strain evidence="3 4">NBRC 104587</strain>
    </source>
</reference>
<dbReference type="Pfam" id="PF09632">
    <property type="entry name" value="Rac1"/>
    <property type="match status" value="1"/>
</dbReference>
<name>U3C1X8_9VIBR</name>
<sequence length="729" mass="80709">MKISAAQSRGMTEVQAHEHLRKNANKSIGELTVNGKKYRVTDNEVLRENPSQGAARFREGIAKIFNRQSPRRSIALALTATLKTAKQQIPQQASQNKTVPLSNIFGAKPETSLPLGWKGEPPLGAPNLEGMKAVETDKFAEGESHISIMQTQDGQRLVAKIERSVAEGHLLQELEAYQHIYETVGKHPNLGNVHGMAIVPYGSRKEEALLMDEVDGRRGSETFRILANNLKKGKISSEEYWGTIKFIALRLLDVTAHLSKAGISHNDIKPDNIVFDKKTGEPIVIDLGLHSRFGEEVKGFTDSFKAPELQAFSTSASEKSDVFLVASTLLHGIEGFEFGSERKPNQGLSLMSSVPRQVDKEGNVTHQAGFAGVETAYTRFFDTVLDSNPQLRADATSAKQHEFLTDGIIDENVAKQVLTDSLAEETVLTSNRESPVKEKALQDAYHNLREHLTASSTNNLRQGYAFNDLVTTLTLLNKAESQGLSSSDKFRSLDNLMTKTNKVMVDYVKRNLANDGTNSGELSIKFQDGIEGKSTQSFLANIERGLEAPSSFADIRSLEREQQLVETMFTVLLSSTEKDKTPIRAEIYSLLNHLAEVKKALSSRVDTLKAEQANAASSVVSLLDSSQEWFTQAKQTLENFDKVTPRVKFGTNESVQAHQQMISAHATMALQEVSQSIGKIKQFAHDARPLLVALGERPLVDHSLTFQRERLREAATVAERLSRLEFEWV</sequence>
<feature type="compositionally biased region" description="Polar residues" evidence="1">
    <location>
        <begin position="1"/>
        <end position="10"/>
    </location>
</feature>
<dbReference type="Gene3D" id="1.20.120.1330">
    <property type="entry name" value="Rac1-binding domain, N-terminal GTPase binding subdomain"/>
    <property type="match status" value="1"/>
</dbReference>
<dbReference type="OrthoDB" id="9801841at2"/>
<dbReference type="Gene3D" id="1.10.510.10">
    <property type="entry name" value="Transferase(Phosphotransferase) domain 1"/>
    <property type="match status" value="1"/>
</dbReference>
<gene>
    <name evidence="3" type="ORF">VAZ01S_025_00790</name>
</gene>
<feature type="region of interest" description="Disordered" evidence="1">
    <location>
        <begin position="1"/>
        <end position="28"/>
    </location>
</feature>
<dbReference type="Gene3D" id="1.20.58.1230">
    <property type="entry name" value="Rac1-binding domain, C-terminal subdomain"/>
    <property type="match status" value="1"/>
</dbReference>
<dbReference type="InterPro" id="IPR019093">
    <property type="entry name" value="Rac1-binding_domain"/>
</dbReference>
<keyword evidence="4" id="KW-1185">Reference proteome</keyword>
<comment type="caution">
    <text evidence="3">The sequence shown here is derived from an EMBL/GenBank/DDBJ whole genome shotgun (WGS) entry which is preliminary data.</text>
</comment>
<dbReference type="InterPro" id="IPR043119">
    <property type="entry name" value="Rac1-bd_C"/>
</dbReference>
<dbReference type="STRING" id="1219077.VAZ01S_025_00790"/>
<feature type="domain" description="Protein kinase" evidence="2">
    <location>
        <begin position="133"/>
        <end position="404"/>
    </location>
</feature>
<dbReference type="PROSITE" id="PS50011">
    <property type="entry name" value="PROTEIN_KINASE_DOM"/>
    <property type="match status" value="1"/>
</dbReference>
<dbReference type="PRINTS" id="PR01373">
    <property type="entry name" value="YERSSTKINASE"/>
</dbReference>
<dbReference type="InterPro" id="IPR008271">
    <property type="entry name" value="Ser/Thr_kinase_AS"/>
</dbReference>
<evidence type="ECO:0000256" key="1">
    <source>
        <dbReference type="SAM" id="MobiDB-lite"/>
    </source>
</evidence>
<dbReference type="InterPro" id="IPR000719">
    <property type="entry name" value="Prot_kinase_dom"/>
</dbReference>
<dbReference type="GO" id="GO:0004674">
    <property type="term" value="F:protein serine/threonine kinase activity"/>
    <property type="evidence" value="ECO:0007669"/>
    <property type="project" value="InterPro"/>
</dbReference>
<proteinExistence type="predicted"/>